<dbReference type="AlphaFoldDB" id="H2YIH7"/>
<accession>H2YIH7</accession>
<dbReference type="Proteomes" id="UP000007875">
    <property type="component" value="Unassembled WGS sequence"/>
</dbReference>
<reference evidence="1" key="3">
    <citation type="submission" date="2025-09" db="UniProtKB">
        <authorList>
            <consortium name="Ensembl"/>
        </authorList>
    </citation>
    <scope>IDENTIFICATION</scope>
</reference>
<evidence type="ECO:0000313" key="1">
    <source>
        <dbReference type="Ensembl" id="ENSCSAVP00000005126.1"/>
    </source>
</evidence>
<reference evidence="2" key="1">
    <citation type="submission" date="2003-08" db="EMBL/GenBank/DDBJ databases">
        <authorList>
            <person name="Birren B."/>
            <person name="Nusbaum C."/>
            <person name="Abebe A."/>
            <person name="Abouelleil A."/>
            <person name="Adekoya E."/>
            <person name="Ait-zahra M."/>
            <person name="Allen N."/>
            <person name="Allen T."/>
            <person name="An P."/>
            <person name="Anderson M."/>
            <person name="Anderson S."/>
            <person name="Arachchi H."/>
            <person name="Armbruster J."/>
            <person name="Bachantsang P."/>
            <person name="Baldwin J."/>
            <person name="Barry A."/>
            <person name="Bayul T."/>
            <person name="Blitshsteyn B."/>
            <person name="Bloom T."/>
            <person name="Blye J."/>
            <person name="Boguslavskiy L."/>
            <person name="Borowsky M."/>
            <person name="Boukhgalter B."/>
            <person name="Brunache A."/>
            <person name="Butler J."/>
            <person name="Calixte N."/>
            <person name="Calvo S."/>
            <person name="Camarata J."/>
            <person name="Campo K."/>
            <person name="Chang J."/>
            <person name="Cheshatsang Y."/>
            <person name="Citroen M."/>
            <person name="Collymore A."/>
            <person name="Considine T."/>
            <person name="Cook A."/>
            <person name="Cooke P."/>
            <person name="Corum B."/>
            <person name="Cuomo C."/>
            <person name="David R."/>
            <person name="Dawoe T."/>
            <person name="Degray S."/>
            <person name="Dodge S."/>
            <person name="Dooley K."/>
            <person name="Dorje P."/>
            <person name="Dorjee K."/>
            <person name="Dorris L."/>
            <person name="Duffey N."/>
            <person name="Dupes A."/>
            <person name="Elkins T."/>
            <person name="Engels R."/>
            <person name="Erickson J."/>
            <person name="Farina A."/>
            <person name="Faro S."/>
            <person name="Ferreira P."/>
            <person name="Fischer H."/>
            <person name="Fitzgerald M."/>
            <person name="Foley K."/>
            <person name="Gage D."/>
            <person name="Galagan J."/>
            <person name="Gearin G."/>
            <person name="Gnerre S."/>
            <person name="Gnirke A."/>
            <person name="Goyette A."/>
            <person name="Graham J."/>
            <person name="Grandbois E."/>
            <person name="Gyaltsen K."/>
            <person name="Hafez N."/>
            <person name="Hagopian D."/>
            <person name="Hagos B."/>
            <person name="Hall J."/>
            <person name="Hatcher B."/>
            <person name="Heller A."/>
            <person name="Higgins H."/>
            <person name="Honan T."/>
            <person name="Horn A."/>
            <person name="Houde N."/>
            <person name="Hughes L."/>
            <person name="Hulme W."/>
            <person name="Husby E."/>
            <person name="Iliev I."/>
            <person name="Jaffe D."/>
            <person name="Jones C."/>
            <person name="Kamal M."/>
            <person name="Kamat A."/>
            <person name="Kamvysselis M."/>
            <person name="Karlsson E."/>
            <person name="Kells C."/>
            <person name="Kieu A."/>
            <person name="Kisner P."/>
            <person name="Kodira C."/>
            <person name="Kulbokas E."/>
            <person name="Labutti K."/>
            <person name="Lama D."/>
            <person name="Landers T."/>
            <person name="Leger J."/>
            <person name="Levine S."/>
            <person name="Lewis D."/>
            <person name="Lewis T."/>
            <person name="Lindblad-toh K."/>
            <person name="Liu X."/>
            <person name="Lokyitsang T."/>
            <person name="Lokyitsang Y."/>
            <person name="Lucien O."/>
            <person name="Lui A."/>
            <person name="Ma L.J."/>
            <person name="Mabbitt R."/>
            <person name="Macdonald J."/>
            <person name="Maclean C."/>
            <person name="Major J."/>
            <person name="Manning J."/>
            <person name="Marabella R."/>
            <person name="Maru K."/>
            <person name="Matthews C."/>
            <person name="Mauceli E."/>
            <person name="Mccarthy M."/>
            <person name="Mcdonough S."/>
            <person name="Mcghee T."/>
            <person name="Meldrim J."/>
            <person name="Meneus L."/>
            <person name="Mesirov J."/>
            <person name="Mihalev A."/>
            <person name="Mihova T."/>
            <person name="Mikkelsen T."/>
            <person name="Mlenga V."/>
            <person name="Moru K."/>
            <person name="Mozes J."/>
            <person name="Mulrain L."/>
            <person name="Munson G."/>
            <person name="Naylor J."/>
            <person name="Newes C."/>
            <person name="Nguyen C."/>
            <person name="Nguyen N."/>
            <person name="Nguyen T."/>
            <person name="Nicol R."/>
            <person name="Nielsen C."/>
            <person name="Nizzari M."/>
            <person name="Norbu C."/>
            <person name="Norbu N."/>
            <person name="O'donnell P."/>
            <person name="Okoawo O."/>
            <person name="O'leary S."/>
            <person name="Omotosho B."/>
            <person name="O'neill K."/>
            <person name="Osman S."/>
            <person name="Parker S."/>
            <person name="Perrin D."/>
            <person name="Phunkhang P."/>
            <person name="Piqani B."/>
            <person name="Purcell S."/>
            <person name="Rachupka T."/>
            <person name="Ramasamy U."/>
            <person name="Rameau R."/>
            <person name="Ray V."/>
            <person name="Raymond C."/>
            <person name="Retta R."/>
            <person name="Richardson S."/>
            <person name="Rise C."/>
            <person name="Rodriguez J."/>
            <person name="Rogers J."/>
            <person name="Rogov P."/>
            <person name="Rutman M."/>
            <person name="Schupbach R."/>
            <person name="Seaman C."/>
            <person name="Settipalli S."/>
            <person name="Sharpe T."/>
            <person name="Sheridan J."/>
            <person name="Sherpa N."/>
            <person name="Shi J."/>
            <person name="Smirnov S."/>
            <person name="Smith C."/>
            <person name="Sougnez C."/>
            <person name="Spencer B."/>
            <person name="Stalker J."/>
            <person name="Stange-thomann N."/>
            <person name="Stavropoulos S."/>
            <person name="Stetson K."/>
            <person name="Stone C."/>
            <person name="Stone S."/>
            <person name="Stubbs M."/>
            <person name="Talamas J."/>
            <person name="Tchuinga P."/>
            <person name="Tenzing P."/>
            <person name="Tesfaye S."/>
            <person name="Theodore J."/>
            <person name="Thoulutsang Y."/>
            <person name="Topham K."/>
            <person name="Towey S."/>
            <person name="Tsamla T."/>
            <person name="Tsomo N."/>
            <person name="Vallee D."/>
            <person name="Vassiliev H."/>
            <person name="Venkataraman V."/>
            <person name="Vinson J."/>
            <person name="Vo A."/>
            <person name="Wade C."/>
            <person name="Wang S."/>
            <person name="Wangchuk T."/>
            <person name="Wangdi T."/>
            <person name="Whittaker C."/>
            <person name="Wilkinson J."/>
            <person name="Wu Y."/>
            <person name="Wyman D."/>
            <person name="Yadav S."/>
            <person name="Yang S."/>
            <person name="Yang X."/>
            <person name="Yeager S."/>
            <person name="Yee E."/>
            <person name="Young G."/>
            <person name="Zainoun J."/>
            <person name="Zembeck L."/>
            <person name="Zimmer A."/>
            <person name="Zody M."/>
            <person name="Lander E."/>
        </authorList>
    </citation>
    <scope>NUCLEOTIDE SEQUENCE [LARGE SCALE GENOMIC DNA]</scope>
</reference>
<name>H2YIH7_CIOSA</name>
<proteinExistence type="predicted"/>
<dbReference type="GeneTree" id="ENSGT00660000097222"/>
<dbReference type="HOGENOM" id="CLU_303971_0_0_1"/>
<evidence type="ECO:0000313" key="2">
    <source>
        <dbReference type="Proteomes" id="UP000007875"/>
    </source>
</evidence>
<keyword evidence="2" id="KW-1185">Reference proteome</keyword>
<dbReference type="Ensembl" id="ENSCSAVT00000005197.1">
    <property type="protein sequence ID" value="ENSCSAVP00000005126.1"/>
    <property type="gene ID" value="ENSCSAVG00000003062.1"/>
</dbReference>
<sequence length="979" mass="109471">MTPTHYATDINTTVNMWDITTRMWKPLINIATNWNMTTPHASRPTVGNLNMTIMLLRSRIGMSSATAISTPDGINRMLTSTWRIGNMPATTITLAAPTSANGPRRLTVQALDTEMLSADVVTSGCVPVTLIAEMCLPHTARITNMNTNIPLTRILRIVPLIDNLLPRSVPELDIRLTGSSATWTINRQASMWTVTSTATINGPQLTEPLNIESTTIISPTSCSNRMTMNKWVETWTMTFVPTTMAVTMDLSVTTPMLINHMRVDSPGLLRLNNLVLRLKTLGELGRIVPVDIDLEWQKQGATWNLQLRSLHVDLASVVKLNVSIILDDTRYFVHWNIGSPRFPLWNQIVEVDLRQNSRSSDWLCSSAISNLFFWMRMNSTVSSGVIGPIMTTIGFPDSPNGLTIQWEAAQRKWILSFTDDALYRCEGIPQTSNPDQYQFTCWRAQPRQGKAPSRTTQVASWVGPNLLTPTTWVQWVPQILSFNWNKLLNQQWIANELNTICHITEPALSTRIARYISMESEKLMKKLNTDLNLEDALQMMTYMQYIPYYQPVANGVGGWNRWLKQLIGADLQTGIKTGSNWIAFQCNVTCSSCSAPVAMELRMRLDENNQPIVNTTITNSAMAIYATWTTSIPPRIVHTSVQMLNRPGHMDTHTTYSNTGPTTITADIVPANMDRVRCVGHTNNAMSMLHFVCNKMQGDTVGPVITTFDLPTNWWQIFIATTQAYMNPVSQPLSDDLYQLVEATRSFITIFDPVDAPVQSDQLQQTLKSSYNFMMAAVPYNSWDVSQMLVGIIYPAMGPEGMRIPVWRTTNPLVDMTFFVDIGTEIGISMDTSSELPLMTGTMGINLMSKNNIPMLGMISNNNLWKSTTQYNIRTMKLEGSTVVLPDITNDIKIIPVFATTGQMSGLKSNFADGEGTNYQCIATMGDPINVVCYKLEPRTPVCSFPMLTNSPIYDTMSTLWMIVPAVYTAALQPVVFKS</sequence>
<organism evidence="1 2">
    <name type="scientific">Ciona savignyi</name>
    <name type="common">Pacific transparent sea squirt</name>
    <dbReference type="NCBI Taxonomy" id="51511"/>
    <lineage>
        <taxon>Eukaryota</taxon>
        <taxon>Metazoa</taxon>
        <taxon>Chordata</taxon>
        <taxon>Tunicata</taxon>
        <taxon>Ascidiacea</taxon>
        <taxon>Phlebobranchia</taxon>
        <taxon>Cionidae</taxon>
        <taxon>Ciona</taxon>
    </lineage>
</organism>
<dbReference type="InParanoid" id="H2YIH7"/>
<reference evidence="1" key="2">
    <citation type="submission" date="2025-08" db="UniProtKB">
        <authorList>
            <consortium name="Ensembl"/>
        </authorList>
    </citation>
    <scope>IDENTIFICATION</scope>
</reference>
<protein>
    <submittedName>
        <fullName evidence="1">Uncharacterized protein</fullName>
    </submittedName>
</protein>